<keyword evidence="4" id="KW-1185">Reference proteome</keyword>
<dbReference type="Proteomes" id="UP001172457">
    <property type="component" value="Chromosome 3"/>
</dbReference>
<dbReference type="InterPro" id="IPR013103">
    <property type="entry name" value="RVT_2"/>
</dbReference>
<dbReference type="EMBL" id="JARYMX010000003">
    <property type="protein sequence ID" value="KAJ9557750.1"/>
    <property type="molecule type" value="Genomic_DNA"/>
</dbReference>
<feature type="domain" description="Reverse transcriptase Ty1/copia-type" evidence="2">
    <location>
        <begin position="764"/>
        <end position="887"/>
    </location>
</feature>
<protein>
    <recommendedName>
        <fullName evidence="2">Reverse transcriptase Ty1/copia-type domain-containing protein</fullName>
    </recommendedName>
</protein>
<feature type="compositionally biased region" description="Basic and acidic residues" evidence="1">
    <location>
        <begin position="184"/>
        <end position="208"/>
    </location>
</feature>
<dbReference type="Pfam" id="PF07727">
    <property type="entry name" value="RVT_2"/>
    <property type="match status" value="2"/>
</dbReference>
<sequence>MALPNDIFEYLDHCGTSMELWAELLKQLEGVKTLKNNRTMCINEYNEFMAKEGERLIRTNEDNNMLFLKSLGAEWLHLTMSMRTTLDLESISLADLYGSFASQESLVMQIKSSIGRPLALVAEGSKGKGKEVKTEVKKKKKKALMIEKDDEDVGSEEEISMKDMMKTLVLFTKEYRRGSSGRGRGKEYSKRRGEAERRREYERRGEVDRRGDYGRREYETRDADKREWNNKEETSDLVTDESYEDDKPQKALVAIMEFVEEAKFYEMARSDSDTSSTRSSEKNQHVSTYSVAFGGNQKGNIKGYGMIVKGEISVNRVSYVDGLKHNLISVSQLCDNEMELMFKIKYCIMYKADTLIEVMRDNKRGDHPQSQIIGDPSEGVKTRANVNYYLFSCFVSKVEPKKVTEALADLFWVKAMQEELLQFERNNVWSLTLLPNGKVAIGNTWVFRNKKYENGVMIINKARLVAQGYCQEEGIDYEETFAPVARLEAIWIFLAYADHRGFKVYQMDIKSAFFNGKLKEEVYVKQPPGFESEKCPNHVYFLDKALYDLKQAPEPVMNVYQLFFYHMTSTETSDLVTDESYEDDKPQKALVAIMEFVEEAKFYEMARSDSDTSSTRSSEKNQHVSTYSVAFGGNQKGNIKGYGMIVKGEISVNRVSYVDGLKHNLISVSQLCDNEMELMFKIKYCIMYKADTLIEVMRDNKRGDHPQSQIIGDPSEGVKTRANVNYYLFSCFVSKVEPKKVTEALANLFWVKAMQEELLQFERNNVWSLTLLPNGKVAIGNTWVFRNKKYENGVMIINKARLVAQGYCQEEGIDYEETFAPVARLEAIWIFLAYADHRGFKVYQMDIKSAFFNGKLKEEVYVKQPPGFESEKCPNHVYFLDKALYGFGGRGTEKYGKRRENVKIAQTQSNSHLAIAKFQVWCHQVRNPGFDLRTSRREYAVWRSRNGL</sequence>
<gene>
    <name evidence="3" type="ORF">OSB04_012364</name>
</gene>
<dbReference type="AlphaFoldDB" id="A0AA38WMD1"/>
<name>A0AA38WMD1_9ASTR</name>
<organism evidence="3 4">
    <name type="scientific">Centaurea solstitialis</name>
    <name type="common">yellow star-thistle</name>
    <dbReference type="NCBI Taxonomy" id="347529"/>
    <lineage>
        <taxon>Eukaryota</taxon>
        <taxon>Viridiplantae</taxon>
        <taxon>Streptophyta</taxon>
        <taxon>Embryophyta</taxon>
        <taxon>Tracheophyta</taxon>
        <taxon>Spermatophyta</taxon>
        <taxon>Magnoliopsida</taxon>
        <taxon>eudicotyledons</taxon>
        <taxon>Gunneridae</taxon>
        <taxon>Pentapetalae</taxon>
        <taxon>asterids</taxon>
        <taxon>campanulids</taxon>
        <taxon>Asterales</taxon>
        <taxon>Asteraceae</taxon>
        <taxon>Carduoideae</taxon>
        <taxon>Cardueae</taxon>
        <taxon>Centaureinae</taxon>
        <taxon>Centaurea</taxon>
    </lineage>
</organism>
<reference evidence="3" key="1">
    <citation type="submission" date="2023-03" db="EMBL/GenBank/DDBJ databases">
        <title>Chromosome-scale reference genome and RAD-based genetic map of yellow starthistle (Centaurea solstitialis) reveal putative structural variation and QTLs associated with invader traits.</title>
        <authorList>
            <person name="Reatini B."/>
            <person name="Cang F.A."/>
            <person name="Jiang Q."/>
            <person name="Mckibben M.T.W."/>
            <person name="Barker M.S."/>
            <person name="Rieseberg L.H."/>
            <person name="Dlugosch K.M."/>
        </authorList>
    </citation>
    <scope>NUCLEOTIDE SEQUENCE</scope>
    <source>
        <strain evidence="3">CAN-66</strain>
        <tissue evidence="3">Leaf</tissue>
    </source>
</reference>
<evidence type="ECO:0000256" key="1">
    <source>
        <dbReference type="SAM" id="MobiDB-lite"/>
    </source>
</evidence>
<evidence type="ECO:0000313" key="3">
    <source>
        <dbReference type="EMBL" id="KAJ9557750.1"/>
    </source>
</evidence>
<accession>A0AA38WMD1</accession>
<comment type="caution">
    <text evidence="3">The sequence shown here is derived from an EMBL/GenBank/DDBJ whole genome shotgun (WGS) entry which is preliminary data.</text>
</comment>
<evidence type="ECO:0000313" key="4">
    <source>
        <dbReference type="Proteomes" id="UP001172457"/>
    </source>
</evidence>
<proteinExistence type="predicted"/>
<feature type="region of interest" description="Disordered" evidence="1">
    <location>
        <begin position="178"/>
        <end position="208"/>
    </location>
</feature>
<feature type="domain" description="Reverse transcriptase Ty1/copia-type" evidence="2">
    <location>
        <begin position="426"/>
        <end position="554"/>
    </location>
</feature>
<evidence type="ECO:0000259" key="2">
    <source>
        <dbReference type="Pfam" id="PF07727"/>
    </source>
</evidence>